<protein>
    <submittedName>
        <fullName evidence="1">Uncharacterized protein</fullName>
    </submittedName>
</protein>
<accession>A0A835VDG4</accession>
<dbReference type="EMBL" id="JADCNM010000002">
    <property type="protein sequence ID" value="KAG0494722.1"/>
    <property type="molecule type" value="Genomic_DNA"/>
</dbReference>
<reference evidence="1 2" key="1">
    <citation type="journal article" date="2020" name="Nat. Food">
        <title>A phased Vanilla planifolia genome enables genetic improvement of flavour and production.</title>
        <authorList>
            <person name="Hasing T."/>
            <person name="Tang H."/>
            <person name="Brym M."/>
            <person name="Khazi F."/>
            <person name="Huang T."/>
            <person name="Chambers A.H."/>
        </authorList>
    </citation>
    <scope>NUCLEOTIDE SEQUENCE [LARGE SCALE GENOMIC DNA]</scope>
    <source>
        <tissue evidence="1">Leaf</tissue>
    </source>
</reference>
<name>A0A835VDG4_VANPL</name>
<proteinExistence type="predicted"/>
<comment type="caution">
    <text evidence="1">The sequence shown here is derived from an EMBL/GenBank/DDBJ whole genome shotgun (WGS) entry which is preliminary data.</text>
</comment>
<gene>
    <name evidence="1" type="ORF">HPP92_005716</name>
</gene>
<dbReference type="Proteomes" id="UP000639772">
    <property type="component" value="Unassembled WGS sequence"/>
</dbReference>
<evidence type="ECO:0000313" key="2">
    <source>
        <dbReference type="Proteomes" id="UP000639772"/>
    </source>
</evidence>
<organism evidence="1 2">
    <name type="scientific">Vanilla planifolia</name>
    <name type="common">Vanilla</name>
    <dbReference type="NCBI Taxonomy" id="51239"/>
    <lineage>
        <taxon>Eukaryota</taxon>
        <taxon>Viridiplantae</taxon>
        <taxon>Streptophyta</taxon>
        <taxon>Embryophyta</taxon>
        <taxon>Tracheophyta</taxon>
        <taxon>Spermatophyta</taxon>
        <taxon>Magnoliopsida</taxon>
        <taxon>Liliopsida</taxon>
        <taxon>Asparagales</taxon>
        <taxon>Orchidaceae</taxon>
        <taxon>Vanilloideae</taxon>
        <taxon>Vanilleae</taxon>
        <taxon>Vanilla</taxon>
    </lineage>
</organism>
<evidence type="ECO:0000313" key="1">
    <source>
        <dbReference type="EMBL" id="KAG0494722.1"/>
    </source>
</evidence>
<dbReference type="AlphaFoldDB" id="A0A835VDG4"/>
<sequence length="128" mass="14827">MPTFMFANEFSRSRRGKRFSQVVRRRCLFWIFLLFLLSLFHLAFVEPSLSFLGSRHEKASKIFMDEIKQRKSEDSNDHAVSNAIKNSGVPYVPDFHISSMHSNGTSGADTSHDISRFTVEFSPWKFES</sequence>